<dbReference type="InterPro" id="IPR006476">
    <property type="entry name" value="CHP01589_pln"/>
</dbReference>
<accession>A0A3B6IQL9</accession>
<dbReference type="Proteomes" id="UP000019116">
    <property type="component" value="Chromosome 4B"/>
</dbReference>
<dbReference type="Gramene" id="TraesRN4B0100589300.2">
    <property type="protein sequence ID" value="TraesRN4B0100589300.2"/>
    <property type="gene ID" value="TraesRN4B0100589300"/>
</dbReference>
<dbReference type="Gramene" id="TraesCS4B03G0566000.2">
    <property type="protein sequence ID" value="TraesCS4B03G0566000.2.CDS"/>
    <property type="gene ID" value="TraesCS4B03G0566000"/>
</dbReference>
<dbReference type="SMR" id="A0A3B6IQL9"/>
<evidence type="ECO:0000313" key="1">
    <source>
        <dbReference type="EnsemblPlants" id="TraesCS4B02G202900.2"/>
    </source>
</evidence>
<dbReference type="PANTHER" id="PTHR31871:SF61">
    <property type="entry name" value="OS06G0705300 PROTEIN"/>
    <property type="match status" value="1"/>
</dbReference>
<keyword evidence="2" id="KW-1185">Reference proteome</keyword>
<dbReference type="EnsemblPlants" id="TraesCS4B02G202900.2">
    <property type="protein sequence ID" value="TraesCS4B02G202900.2"/>
    <property type="gene ID" value="TraesCS4B02G202900"/>
</dbReference>
<evidence type="ECO:0000313" key="2">
    <source>
        <dbReference type="Proteomes" id="UP000019116"/>
    </source>
</evidence>
<protein>
    <submittedName>
        <fullName evidence="1">Uncharacterized protein</fullName>
    </submittedName>
</protein>
<dbReference type="Gramene" id="TraesCS4B02G202900.2">
    <property type="protein sequence ID" value="TraesCS4B02G202900.2"/>
    <property type="gene ID" value="TraesCS4B02G202900"/>
</dbReference>
<dbReference type="AlphaFoldDB" id="A0A3B6IQL9"/>
<reference evidence="1" key="2">
    <citation type="submission" date="2018-10" db="UniProtKB">
        <authorList>
            <consortium name="EnsemblPlants"/>
        </authorList>
    </citation>
    <scope>IDENTIFICATION</scope>
</reference>
<reference evidence="1" key="1">
    <citation type="submission" date="2018-08" db="EMBL/GenBank/DDBJ databases">
        <authorList>
            <person name="Rossello M."/>
        </authorList>
    </citation>
    <scope>NUCLEOTIDE SEQUENCE [LARGE SCALE GENOMIC DNA]</scope>
    <source>
        <strain evidence="1">cv. Chinese Spring</strain>
    </source>
</reference>
<name>A0A3B6IQL9_WHEAT</name>
<dbReference type="PANTHER" id="PTHR31871">
    <property type="entry name" value="OS02G0137100 PROTEIN"/>
    <property type="match status" value="1"/>
</dbReference>
<dbReference type="NCBIfam" id="TIGR01589">
    <property type="entry name" value="A_thal_3526"/>
    <property type="match status" value="1"/>
</dbReference>
<proteinExistence type="predicted"/>
<organism evidence="1">
    <name type="scientific">Triticum aestivum</name>
    <name type="common">Wheat</name>
    <dbReference type="NCBI Taxonomy" id="4565"/>
    <lineage>
        <taxon>Eukaryota</taxon>
        <taxon>Viridiplantae</taxon>
        <taxon>Streptophyta</taxon>
        <taxon>Embryophyta</taxon>
        <taxon>Tracheophyta</taxon>
        <taxon>Spermatophyta</taxon>
        <taxon>Magnoliopsida</taxon>
        <taxon>Liliopsida</taxon>
        <taxon>Poales</taxon>
        <taxon>Poaceae</taxon>
        <taxon>BOP clade</taxon>
        <taxon>Pooideae</taxon>
        <taxon>Triticodae</taxon>
        <taxon>Triticeae</taxon>
        <taxon>Triticinae</taxon>
        <taxon>Triticum</taxon>
    </lineage>
</organism>
<sequence>MALGDDSPASYIRMVHHLIEKCMTFGMSMEECMEALSKRADVQPVVTSTGRPVSNQLLLPLISRNIFICTDAELACLQCGKSWRRRTRSSSTDTTSS</sequence>
<dbReference type="Pfam" id="PF09713">
    <property type="entry name" value="A_thal_3526"/>
    <property type="match status" value="1"/>
</dbReference>
<gene>
    <name evidence="1" type="primary">LOC123094945</name>
</gene>